<dbReference type="EMBL" id="CP043029">
    <property type="protein sequence ID" value="QFJ56350.1"/>
    <property type="molecule type" value="Genomic_DNA"/>
</dbReference>
<keyword evidence="5" id="KW-0969">Cilium</keyword>
<gene>
    <name evidence="5" type="ORF">FXF36_15540</name>
</gene>
<evidence type="ECO:0000256" key="1">
    <source>
        <dbReference type="ARBA" id="ARBA00004365"/>
    </source>
</evidence>
<dbReference type="SUPFAM" id="SSF64518">
    <property type="entry name" value="Phase 1 flagellin"/>
    <property type="match status" value="1"/>
</dbReference>
<reference evidence="6" key="1">
    <citation type="submission" date="2019-08" db="EMBL/GenBank/DDBJ databases">
        <title>Complete Genome Sequence of the Polysaccharide-Degrading Rumen Bacterium Pseudobutyrivibrio xylanivorans MA3014.</title>
        <authorList>
            <person name="Palevich N."/>
            <person name="Maclean P.H."/>
            <person name="Kelly W.J."/>
            <person name="Leahy S.C."/>
            <person name="Rakonjac J."/>
            <person name="Attwood G.T."/>
        </authorList>
    </citation>
    <scope>NUCLEOTIDE SEQUENCE [LARGE SCALE GENOMIC DNA]</scope>
    <source>
        <strain evidence="6">MA3014</strain>
        <plasmid evidence="6">pnp95</plasmid>
    </source>
</reference>
<dbReference type="GO" id="GO:0009288">
    <property type="term" value="C:bacterial-type flagellum"/>
    <property type="evidence" value="ECO:0007669"/>
    <property type="project" value="UniProtKB-SubCell"/>
</dbReference>
<protein>
    <submittedName>
        <fullName evidence="5">Flagellar hook protein</fullName>
    </submittedName>
</protein>
<evidence type="ECO:0000256" key="3">
    <source>
        <dbReference type="ARBA" id="ARBA00023143"/>
    </source>
</evidence>
<dbReference type="Pfam" id="PF00700">
    <property type="entry name" value="Flagellin_C"/>
    <property type="match status" value="1"/>
</dbReference>
<dbReference type="PANTHER" id="PTHR42792:SF2">
    <property type="entry name" value="FLAGELLIN"/>
    <property type="match status" value="1"/>
</dbReference>
<comment type="similarity">
    <text evidence="2">Belongs to the bacterial flagellin family.</text>
</comment>
<dbReference type="OrthoDB" id="2028938at2"/>
<keyword evidence="5" id="KW-0966">Cell projection</keyword>
<keyword evidence="3" id="KW-0975">Bacterial flagellum</keyword>
<evidence type="ECO:0000313" key="6">
    <source>
        <dbReference type="Proteomes" id="UP000327030"/>
    </source>
</evidence>
<evidence type="ECO:0000259" key="4">
    <source>
        <dbReference type="Pfam" id="PF00700"/>
    </source>
</evidence>
<evidence type="ECO:0000256" key="2">
    <source>
        <dbReference type="ARBA" id="ARBA00005709"/>
    </source>
</evidence>
<keyword evidence="5" id="KW-0614">Plasmid</keyword>
<dbReference type="GO" id="GO:0005198">
    <property type="term" value="F:structural molecule activity"/>
    <property type="evidence" value="ECO:0007669"/>
    <property type="project" value="InterPro"/>
</dbReference>
<dbReference type="PANTHER" id="PTHR42792">
    <property type="entry name" value="FLAGELLIN"/>
    <property type="match status" value="1"/>
</dbReference>
<dbReference type="Proteomes" id="UP000327030">
    <property type="component" value="Plasmid pNP95"/>
</dbReference>
<dbReference type="InterPro" id="IPR042187">
    <property type="entry name" value="Flagellin_C_sub2"/>
</dbReference>
<dbReference type="InterPro" id="IPR046358">
    <property type="entry name" value="Flagellin_C"/>
</dbReference>
<dbReference type="Gene3D" id="1.20.1330.10">
    <property type="entry name" value="f41 fragment of flagellin, N-terminal domain"/>
    <property type="match status" value="1"/>
</dbReference>
<comment type="subcellular location">
    <subcellularLocation>
        <location evidence="1">Bacterial flagellum</location>
    </subcellularLocation>
</comment>
<name>A0A5P6VV07_PSEXY</name>
<accession>A0A5P6VV07</accession>
<keyword evidence="5" id="KW-0282">Flagellum</keyword>
<feature type="domain" description="Flagellin C-terminal" evidence="4">
    <location>
        <begin position="358"/>
        <end position="443"/>
    </location>
</feature>
<dbReference type="Gene3D" id="6.10.10.10">
    <property type="entry name" value="Flagellar export chaperone, C-terminal domain"/>
    <property type="match status" value="1"/>
</dbReference>
<dbReference type="InterPro" id="IPR001492">
    <property type="entry name" value="Flagellin"/>
</dbReference>
<dbReference type="AlphaFoldDB" id="A0A5P6VV07"/>
<evidence type="ECO:0000313" key="5">
    <source>
        <dbReference type="EMBL" id="QFJ56350.1"/>
    </source>
</evidence>
<geneLocation type="plasmid" evidence="6">
    <name>pnp95</name>
</geneLocation>
<proteinExistence type="inferred from homology"/>
<dbReference type="KEGG" id="pxv:FXF36_15540"/>
<sequence length="444" mass="46829">MAATANVGDQIITKDGTVYQYYAQTQATDNTAVNVKAGWYDKSTYEATSLYEAQGHMKTTGQIAVEGSTWKRIGNGQGATAAVDTGKRAIDDQARSGGVTEFNIVKNIKDGEKSIYNINSSVADANSGDKNKVYAEHVKGSQIAAGDSITVSGEELTATKGAAASGDDVYDAKKFSEIAKSIGAMKGGQNVTVSNIDGSNSVKYTIAETADQEDSASNKYTRDHIIGLLQEGQRVDYKEASGDTWTTKKDTVAGIDAADDSKISATRAYTLMAEELQKASSIGADTEAKVTSNNDGSFDIKQGTVEYTDKLSFNLHVGADADMTNKINVDVNSMSAAYLGIKGINVNDDTGTAATYAIDAIADAVAKVSEQRSSLGAVQNRLEHTIANVDNVVENSNAAESRIRDTDMADEMVTYSKNNILAQAGQAMLAQANQATQGVLSILG</sequence>
<organism evidence="5 6">
    <name type="scientific">Pseudobutyrivibrio xylanivorans</name>
    <dbReference type="NCBI Taxonomy" id="185007"/>
    <lineage>
        <taxon>Bacteria</taxon>
        <taxon>Bacillati</taxon>
        <taxon>Bacillota</taxon>
        <taxon>Clostridia</taxon>
        <taxon>Lachnospirales</taxon>
        <taxon>Lachnospiraceae</taxon>
        <taxon>Pseudobutyrivibrio</taxon>
    </lineage>
</organism>